<comment type="caution">
    <text evidence="1">The sequence shown here is derived from an EMBL/GenBank/DDBJ whole genome shotgun (WGS) entry which is preliminary data.</text>
</comment>
<protein>
    <submittedName>
        <fullName evidence="1">Uncharacterized protein</fullName>
    </submittedName>
</protein>
<evidence type="ECO:0000313" key="1">
    <source>
        <dbReference type="EMBL" id="ERK45429.1"/>
    </source>
</evidence>
<evidence type="ECO:0000313" key="2">
    <source>
        <dbReference type="Proteomes" id="UP000016644"/>
    </source>
</evidence>
<gene>
    <name evidence="1" type="ORF">HMPREF0495_00281</name>
</gene>
<accession>U2PNV4</accession>
<name>U2PNV4_LEVBR</name>
<organism evidence="1 2">
    <name type="scientific">Levilactobacillus brevis ATCC 14869 = DSM 20054</name>
    <dbReference type="NCBI Taxonomy" id="649758"/>
    <lineage>
        <taxon>Bacteria</taxon>
        <taxon>Bacillati</taxon>
        <taxon>Bacillota</taxon>
        <taxon>Bacilli</taxon>
        <taxon>Lactobacillales</taxon>
        <taxon>Lactobacillaceae</taxon>
        <taxon>Levilactobacillus</taxon>
    </lineage>
</organism>
<dbReference type="Proteomes" id="UP000016644">
    <property type="component" value="Unassembled WGS sequence"/>
</dbReference>
<reference evidence="1 2" key="1">
    <citation type="submission" date="2013-06" db="EMBL/GenBank/DDBJ databases">
        <authorList>
            <person name="Weinstock G."/>
            <person name="Sodergren E."/>
            <person name="Lobos E.A."/>
            <person name="Fulton L."/>
            <person name="Fulton R."/>
            <person name="Courtney L."/>
            <person name="Fronick C."/>
            <person name="O'Laughlin M."/>
            <person name="Godfrey J."/>
            <person name="Wilson R.M."/>
            <person name="Miner T."/>
            <person name="Farmer C."/>
            <person name="Delehaunty K."/>
            <person name="Cordes M."/>
            <person name="Minx P."/>
            <person name="Tomlinson C."/>
            <person name="Chen J."/>
            <person name="Wollam A."/>
            <person name="Pepin K.H."/>
            <person name="Bhonagiri V."/>
            <person name="Zhang X."/>
            <person name="Warren W."/>
            <person name="Mitreva M."/>
            <person name="Mardis E.R."/>
            <person name="Wilson R.K."/>
        </authorList>
    </citation>
    <scope>NUCLEOTIDE SEQUENCE [LARGE SCALE GENOMIC DNA]</scope>
    <source>
        <strain evidence="1 2">ATCC 14869</strain>
    </source>
</reference>
<proteinExistence type="predicted"/>
<dbReference type="EMBL" id="AWVK01000011">
    <property type="protein sequence ID" value="ERK45429.1"/>
    <property type="molecule type" value="Genomic_DNA"/>
</dbReference>
<sequence>MLTKQTQKNRSTRETDDNLNFLVDILELRYIKNVLNKHENFYPDNMS</sequence>
<dbReference type="AlphaFoldDB" id="U2PNV4"/>
<dbReference type="HOGENOM" id="CLU_3169390_0_0_9"/>